<reference evidence="2 4" key="2">
    <citation type="submission" date="2016-08" db="EMBL/GenBank/DDBJ databases">
        <authorList>
            <person name="Seilhamer J.J."/>
        </authorList>
    </citation>
    <scope>NUCLEOTIDE SEQUENCE [LARGE SCALE GENOMIC DNA]</scope>
    <source>
        <strain evidence="2 4">SDA_GO95</strain>
    </source>
</reference>
<proteinExistence type="predicted"/>
<dbReference type="EMBL" id="FMAK01000037">
    <property type="protein sequence ID" value="SCB69090.1"/>
    <property type="molecule type" value="Genomic_DNA"/>
</dbReference>
<evidence type="ECO:0000313" key="1">
    <source>
        <dbReference type="EMBL" id="OFD99125.1"/>
    </source>
</evidence>
<name>A0A1D3MIZ3_BACMY</name>
<dbReference type="Proteomes" id="UP000175835">
    <property type="component" value="Unassembled WGS sequence"/>
</dbReference>
<dbReference type="AlphaFoldDB" id="A0A1D3MIZ3"/>
<gene>
    <name evidence="2" type="ORF">BWGO95_03242</name>
    <name evidence="1" type="ORF">BWGOE11_11320</name>
</gene>
<organism evidence="1 3">
    <name type="scientific">Bacillus mycoides</name>
    <dbReference type="NCBI Taxonomy" id="1405"/>
    <lineage>
        <taxon>Bacteria</taxon>
        <taxon>Bacillati</taxon>
        <taxon>Bacillota</taxon>
        <taxon>Bacilli</taxon>
        <taxon>Bacillales</taxon>
        <taxon>Bacillaceae</taxon>
        <taxon>Bacillus</taxon>
        <taxon>Bacillus cereus group</taxon>
    </lineage>
</organism>
<dbReference type="Proteomes" id="UP000195696">
    <property type="component" value="Unassembled WGS sequence"/>
</dbReference>
<evidence type="ECO:0000313" key="3">
    <source>
        <dbReference type="Proteomes" id="UP000175835"/>
    </source>
</evidence>
<evidence type="ECO:0000313" key="2">
    <source>
        <dbReference type="EMBL" id="SCB69090.1"/>
    </source>
</evidence>
<accession>A0A1D3MIZ3</accession>
<sequence length="93" mass="10787">MSLIIPHYLLVGGCSKDKVLQAHKKAKEIFNPKGKTNKLVSQLRNVSFFVLCDGSHHRWKNEDEYMKVKTAYIRYLVESDIQFVEMATQELIS</sequence>
<reference evidence="1 3" key="1">
    <citation type="submission" date="2016-05" db="EMBL/GenBank/DDBJ databases">
        <title>Bacillus thuringiensis and Bacillus weihenstephanensis as novel biocontrol agents of wilt causing Verticillium species.</title>
        <authorList>
            <person name="Hollensteiner J."/>
            <person name="Wemheuer F."/>
            <person name="Harting R."/>
            <person name="Kolarzyk A."/>
            <person name="Diaz-Valerio S."/>
            <person name="Poehlein A."/>
            <person name="Brzuszkiewicz E."/>
            <person name="Nesemann K."/>
            <person name="Braus-Stromeyer S."/>
            <person name="Braus G."/>
            <person name="Daniel R."/>
            <person name="Liesegang H."/>
        </authorList>
    </citation>
    <scope>NUCLEOTIDE SEQUENCE [LARGE SCALE GENOMIC DNA]</scope>
    <source>
        <strain evidence="1 3">GOE11</strain>
    </source>
</reference>
<dbReference type="RefSeq" id="WP_002162337.1">
    <property type="nucleotide sequence ID" value="NZ_FMAK01000037.1"/>
</dbReference>
<protein>
    <submittedName>
        <fullName evidence="1">Uncharacterized protein</fullName>
    </submittedName>
</protein>
<evidence type="ECO:0000313" key="4">
    <source>
        <dbReference type="Proteomes" id="UP000195696"/>
    </source>
</evidence>
<dbReference type="EMBL" id="LXLX01000019">
    <property type="protein sequence ID" value="OFD99125.1"/>
    <property type="molecule type" value="Genomic_DNA"/>
</dbReference>
<dbReference type="PATRIC" id="fig|86662.23.peg.455"/>